<proteinExistence type="predicted"/>
<dbReference type="Proteomes" id="UP001060085">
    <property type="component" value="Linkage Group LG03"/>
</dbReference>
<reference evidence="2" key="1">
    <citation type="journal article" date="2023" name="Nat. Plants">
        <title>Single-cell RNA sequencing provides a high-resolution roadmap for understanding the multicellular compartmentation of specialized metabolism.</title>
        <authorList>
            <person name="Sun S."/>
            <person name="Shen X."/>
            <person name="Li Y."/>
            <person name="Li Y."/>
            <person name="Wang S."/>
            <person name="Li R."/>
            <person name="Zhang H."/>
            <person name="Shen G."/>
            <person name="Guo B."/>
            <person name="Wei J."/>
            <person name="Xu J."/>
            <person name="St-Pierre B."/>
            <person name="Chen S."/>
            <person name="Sun C."/>
        </authorList>
    </citation>
    <scope>NUCLEOTIDE SEQUENCE [LARGE SCALE GENOMIC DNA]</scope>
</reference>
<sequence length="113" mass="12658">MAKCALVQIWGQRKKFRNLEDFRAIMGISGASWDGEDDKVKWKALDYLDVLERLENDDSAPAQRTKSRSLNRVIGTSSGILVNTSMNTKVHCHISATQYSLGIEKSLSARQNS</sequence>
<keyword evidence="2" id="KW-1185">Reference proteome</keyword>
<comment type="caution">
    <text evidence="1">The sequence shown here is derived from an EMBL/GenBank/DDBJ whole genome shotgun (WGS) entry which is preliminary data.</text>
</comment>
<evidence type="ECO:0000313" key="2">
    <source>
        <dbReference type="Proteomes" id="UP001060085"/>
    </source>
</evidence>
<protein>
    <submittedName>
        <fullName evidence="1">Uncharacterized protein</fullName>
    </submittedName>
</protein>
<gene>
    <name evidence="1" type="ORF">M9H77_12140</name>
</gene>
<dbReference type="EMBL" id="CM044703">
    <property type="protein sequence ID" value="KAI5671776.1"/>
    <property type="molecule type" value="Genomic_DNA"/>
</dbReference>
<evidence type="ECO:0000313" key="1">
    <source>
        <dbReference type="EMBL" id="KAI5671776.1"/>
    </source>
</evidence>
<name>A0ACC0BGI6_CATRO</name>
<organism evidence="1 2">
    <name type="scientific">Catharanthus roseus</name>
    <name type="common">Madagascar periwinkle</name>
    <name type="synonym">Vinca rosea</name>
    <dbReference type="NCBI Taxonomy" id="4058"/>
    <lineage>
        <taxon>Eukaryota</taxon>
        <taxon>Viridiplantae</taxon>
        <taxon>Streptophyta</taxon>
        <taxon>Embryophyta</taxon>
        <taxon>Tracheophyta</taxon>
        <taxon>Spermatophyta</taxon>
        <taxon>Magnoliopsida</taxon>
        <taxon>eudicotyledons</taxon>
        <taxon>Gunneridae</taxon>
        <taxon>Pentapetalae</taxon>
        <taxon>asterids</taxon>
        <taxon>lamiids</taxon>
        <taxon>Gentianales</taxon>
        <taxon>Apocynaceae</taxon>
        <taxon>Rauvolfioideae</taxon>
        <taxon>Vinceae</taxon>
        <taxon>Catharanthinae</taxon>
        <taxon>Catharanthus</taxon>
    </lineage>
</organism>
<accession>A0ACC0BGI6</accession>